<dbReference type="Pfam" id="PF00393">
    <property type="entry name" value="6PGD"/>
    <property type="match status" value="2"/>
</dbReference>
<dbReference type="GO" id="GO:0004616">
    <property type="term" value="F:phosphogluconate dehydrogenase (decarboxylating) activity"/>
    <property type="evidence" value="ECO:0007669"/>
    <property type="project" value="InterPro"/>
</dbReference>
<keyword evidence="2" id="KW-0560">Oxidoreductase</keyword>
<dbReference type="Gene3D" id="3.40.50.720">
    <property type="entry name" value="NAD(P)-binding Rossmann-like Domain"/>
    <property type="match status" value="1"/>
</dbReference>
<dbReference type="PANTHER" id="PTHR11811">
    <property type="entry name" value="6-PHOSPHOGLUCONATE DEHYDROGENASE"/>
    <property type="match status" value="1"/>
</dbReference>
<accession>A0A936TF56</accession>
<dbReference type="EMBL" id="JADJZA010000007">
    <property type="protein sequence ID" value="MBK9297747.1"/>
    <property type="molecule type" value="Genomic_DNA"/>
</dbReference>
<sequence>MQIGMIGLGRMGAAMVHRLMGAGHDCVVYDPNPEPVAGLATDGATPAASLSEFAAALTPRRVVWVMVPAAVVGAVVDELSPLLERGDIVIDGGNSYYRDDMARAARLAESGIAYLDAGTSGGVFGADRGYCLMVGGDDEAVAHVEPVLAALAPGIDAAERTPGRTGEPSTAEQGYLHCGPSGAGHFVKMVHNGIEYGLMAAYAEGFNLLHHANVGAEQVDVDAETTPLRDPDAYRFELDIPEIAELWRRGSVIPSWLLDLTAASLVEAPTLDGFAGRVSDSGEGRWTVLAAVEAGVPAPVLSAALYERFASRGNDDFANKVLSAMRYQFGGHHEKPADGSTGGAGT</sequence>
<keyword evidence="3" id="KW-0311">Gluconate utilization</keyword>
<dbReference type="NCBIfam" id="TIGR00872">
    <property type="entry name" value="gnd_rel"/>
    <property type="match status" value="1"/>
</dbReference>
<dbReference type="InterPro" id="IPR002204">
    <property type="entry name" value="3-OH-isobutyrate_DH-rel_CS"/>
</dbReference>
<evidence type="ECO:0000313" key="5">
    <source>
        <dbReference type="EMBL" id="MBK9297747.1"/>
    </source>
</evidence>
<dbReference type="GO" id="GO:0019521">
    <property type="term" value="P:D-gluconate metabolic process"/>
    <property type="evidence" value="ECO:0007669"/>
    <property type="project" value="UniProtKB-KW"/>
</dbReference>
<dbReference type="InterPro" id="IPR006114">
    <property type="entry name" value="6PGDH_C"/>
</dbReference>
<evidence type="ECO:0000313" key="6">
    <source>
        <dbReference type="Proteomes" id="UP000727993"/>
    </source>
</evidence>
<dbReference type="InterPro" id="IPR004849">
    <property type="entry name" value="6DGDH_YqeC"/>
</dbReference>
<protein>
    <submittedName>
        <fullName evidence="5">Decarboxylating 6-phosphogluconate dehydrogenase</fullName>
    </submittedName>
</protein>
<dbReference type="GO" id="GO:0050661">
    <property type="term" value="F:NADP binding"/>
    <property type="evidence" value="ECO:0007669"/>
    <property type="project" value="InterPro"/>
</dbReference>
<dbReference type="NCBIfam" id="NF007161">
    <property type="entry name" value="PRK09599.1"/>
    <property type="match status" value="1"/>
</dbReference>
<dbReference type="PROSITE" id="PS00895">
    <property type="entry name" value="3_HYDROXYISOBUT_DH"/>
    <property type="match status" value="1"/>
</dbReference>
<gene>
    <name evidence="5" type="primary">gnd</name>
    <name evidence="5" type="ORF">IPN02_13140</name>
</gene>
<organism evidence="5 6">
    <name type="scientific">Candidatus Neomicrothrix subdominans</name>
    <dbReference type="NCBI Taxonomy" id="2954438"/>
    <lineage>
        <taxon>Bacteria</taxon>
        <taxon>Bacillati</taxon>
        <taxon>Actinomycetota</taxon>
        <taxon>Acidimicrobiia</taxon>
        <taxon>Acidimicrobiales</taxon>
        <taxon>Microthrixaceae</taxon>
        <taxon>Candidatus Neomicrothrix</taxon>
    </lineage>
</organism>
<dbReference type="Pfam" id="PF03446">
    <property type="entry name" value="NAD_binding_2"/>
    <property type="match status" value="1"/>
</dbReference>
<comment type="similarity">
    <text evidence="1">Belongs to the 6-phosphogluconate dehydrogenase family.</text>
</comment>
<name>A0A936TF56_9ACTN</name>
<evidence type="ECO:0000256" key="3">
    <source>
        <dbReference type="ARBA" id="ARBA00023064"/>
    </source>
</evidence>
<dbReference type="GO" id="GO:0016054">
    <property type="term" value="P:organic acid catabolic process"/>
    <property type="evidence" value="ECO:0007669"/>
    <property type="project" value="UniProtKB-ARBA"/>
</dbReference>
<dbReference type="InterPro" id="IPR008927">
    <property type="entry name" value="6-PGluconate_DH-like_C_sf"/>
</dbReference>
<dbReference type="InterPro" id="IPR006115">
    <property type="entry name" value="6PGDH_NADP-bd"/>
</dbReference>
<dbReference type="PRINTS" id="PR00076">
    <property type="entry name" value="6PGDHDRGNASE"/>
</dbReference>
<dbReference type="SUPFAM" id="SSF51735">
    <property type="entry name" value="NAD(P)-binding Rossmann-fold domains"/>
    <property type="match status" value="1"/>
</dbReference>
<dbReference type="Gene3D" id="1.10.1040.10">
    <property type="entry name" value="N-(1-d-carboxylethyl)-l-norvaline Dehydrogenase, domain 2"/>
    <property type="match status" value="1"/>
</dbReference>
<dbReference type="SUPFAM" id="SSF48179">
    <property type="entry name" value="6-phosphogluconate dehydrogenase C-terminal domain-like"/>
    <property type="match status" value="1"/>
</dbReference>
<dbReference type="InterPro" id="IPR006183">
    <property type="entry name" value="Pgluconate_DH"/>
</dbReference>
<evidence type="ECO:0000256" key="2">
    <source>
        <dbReference type="ARBA" id="ARBA00023002"/>
    </source>
</evidence>
<dbReference type="Proteomes" id="UP000727993">
    <property type="component" value="Unassembled WGS sequence"/>
</dbReference>
<comment type="caution">
    <text evidence="5">The sequence shown here is derived from an EMBL/GenBank/DDBJ whole genome shotgun (WGS) entry which is preliminary data.</text>
</comment>
<dbReference type="GO" id="GO:0006098">
    <property type="term" value="P:pentose-phosphate shunt"/>
    <property type="evidence" value="ECO:0007669"/>
    <property type="project" value="InterPro"/>
</dbReference>
<proteinExistence type="inferred from homology"/>
<feature type="domain" description="6-phosphogluconate dehydrogenase C-terminal" evidence="4">
    <location>
        <begin position="184"/>
        <end position="346"/>
    </location>
</feature>
<dbReference type="InterPro" id="IPR013328">
    <property type="entry name" value="6PGD_dom2"/>
</dbReference>
<reference evidence="5 6" key="1">
    <citation type="submission" date="2020-10" db="EMBL/GenBank/DDBJ databases">
        <title>Connecting structure to function with the recovery of over 1000 high-quality activated sludge metagenome-assembled genomes encoding full-length rRNA genes using long-read sequencing.</title>
        <authorList>
            <person name="Singleton C.M."/>
            <person name="Petriglieri F."/>
            <person name="Kristensen J.M."/>
            <person name="Kirkegaard R.H."/>
            <person name="Michaelsen T.Y."/>
            <person name="Andersen M.H."/>
            <person name="Karst S.M."/>
            <person name="Dueholm M.S."/>
            <person name="Nielsen P.H."/>
            <person name="Albertsen M."/>
        </authorList>
    </citation>
    <scope>NUCLEOTIDE SEQUENCE [LARGE SCALE GENOMIC DNA]</scope>
    <source>
        <strain evidence="5">Lyne_18-Q3-R50-59_MAXAC.006</strain>
    </source>
</reference>
<dbReference type="AlphaFoldDB" id="A0A936TF56"/>
<dbReference type="SMART" id="SM01350">
    <property type="entry name" value="6PGD"/>
    <property type="match status" value="1"/>
</dbReference>
<evidence type="ECO:0000256" key="1">
    <source>
        <dbReference type="ARBA" id="ARBA00008419"/>
    </source>
</evidence>
<dbReference type="InterPro" id="IPR036291">
    <property type="entry name" value="NAD(P)-bd_dom_sf"/>
</dbReference>
<evidence type="ECO:0000259" key="4">
    <source>
        <dbReference type="SMART" id="SM01350"/>
    </source>
</evidence>